<sequence>MALRKFTQVALQSVFRTQSARAVHISVPRKAILEDKPWPDEGAAVGYEKVVMDAAKVGEDPLEVFNRETPYPFQGAGTKDDPIVIPSRNKTRYVMTNPPNWEGGPPVGTWVTLEEGGRCPATGKHYKLNYDPSDKWGINELDLFMH</sequence>
<dbReference type="GO" id="GO:0006123">
    <property type="term" value="P:mitochondrial electron transport, cytochrome c to oxygen"/>
    <property type="evidence" value="ECO:0007669"/>
    <property type="project" value="InterPro"/>
</dbReference>
<name>A0A6F9DA24_9ASCI</name>
<accession>A0A6F9DA24</accession>
<keyword evidence="2 3" id="KW-0862">Zinc</keyword>
<dbReference type="Pfam" id="PF01215">
    <property type="entry name" value="COX5B"/>
    <property type="match status" value="1"/>
</dbReference>
<dbReference type="InterPro" id="IPR002124">
    <property type="entry name" value="Cyt_c_oxidase_su5b"/>
</dbReference>
<gene>
    <name evidence="4" type="primary">Cox5b</name>
</gene>
<proteinExistence type="evidence at transcript level"/>
<evidence type="ECO:0000313" key="4">
    <source>
        <dbReference type="EMBL" id="CAB3233226.1"/>
    </source>
</evidence>
<dbReference type="GO" id="GO:0046872">
    <property type="term" value="F:metal ion binding"/>
    <property type="evidence" value="ECO:0007669"/>
    <property type="project" value="UniProtKB-KW"/>
</dbReference>
<keyword evidence="1 3" id="KW-0479">Metal-binding</keyword>
<dbReference type="PANTHER" id="PTHR10122">
    <property type="entry name" value="CYTOCHROME C OXIDASE SUBUNIT 5B, MITOCHONDRIAL"/>
    <property type="match status" value="1"/>
</dbReference>
<evidence type="ECO:0000256" key="3">
    <source>
        <dbReference type="PIRSR" id="PIRSR602124-1"/>
    </source>
</evidence>
<evidence type="ECO:0000256" key="1">
    <source>
        <dbReference type="ARBA" id="ARBA00022723"/>
    </source>
</evidence>
<reference evidence="4" key="1">
    <citation type="submission" date="2020-04" db="EMBL/GenBank/DDBJ databases">
        <authorList>
            <person name="Neveu A P."/>
        </authorList>
    </citation>
    <scope>NUCLEOTIDE SEQUENCE</scope>
    <source>
        <tissue evidence="4">Whole embryo</tissue>
    </source>
</reference>
<evidence type="ECO:0000256" key="2">
    <source>
        <dbReference type="ARBA" id="ARBA00022833"/>
    </source>
</evidence>
<dbReference type="Gene3D" id="2.60.11.10">
    <property type="entry name" value="Cytochrome c oxidase, subunit Vb"/>
    <property type="match status" value="1"/>
</dbReference>
<dbReference type="GO" id="GO:0005740">
    <property type="term" value="C:mitochondrial envelope"/>
    <property type="evidence" value="ECO:0007669"/>
    <property type="project" value="InterPro"/>
</dbReference>
<dbReference type="EMBL" id="LR784137">
    <property type="protein sequence ID" value="CAB3233226.1"/>
    <property type="molecule type" value="mRNA"/>
</dbReference>
<dbReference type="InterPro" id="IPR036972">
    <property type="entry name" value="Cyt_c_oxidase_su5b_sf"/>
</dbReference>
<dbReference type="PANTHER" id="PTHR10122:SF0">
    <property type="entry name" value="CYTOCHROME C OXIDASE SUBUNIT 5B, ISOFORM A-RELATED"/>
    <property type="match status" value="1"/>
</dbReference>
<protein>
    <submittedName>
        <fullName evidence="4">Cytochrome c oxidase subunit 5B, mitochondrial</fullName>
    </submittedName>
</protein>
<organism evidence="4">
    <name type="scientific">Phallusia mammillata</name>
    <dbReference type="NCBI Taxonomy" id="59560"/>
    <lineage>
        <taxon>Eukaryota</taxon>
        <taxon>Metazoa</taxon>
        <taxon>Chordata</taxon>
        <taxon>Tunicata</taxon>
        <taxon>Ascidiacea</taxon>
        <taxon>Phlebobranchia</taxon>
        <taxon>Ascidiidae</taxon>
        <taxon>Phallusia</taxon>
    </lineage>
</organism>
<dbReference type="GO" id="GO:0045277">
    <property type="term" value="C:respiratory chain complex IV"/>
    <property type="evidence" value="ECO:0007669"/>
    <property type="project" value="InterPro"/>
</dbReference>
<dbReference type="PROSITE" id="PS51359">
    <property type="entry name" value="COX5B_2"/>
    <property type="match status" value="1"/>
</dbReference>
<dbReference type="AlphaFoldDB" id="A0A6F9DA24"/>
<feature type="binding site" evidence="3">
    <location>
        <position position="119"/>
    </location>
    <ligand>
        <name>Zn(2+)</name>
        <dbReference type="ChEBI" id="CHEBI:29105"/>
    </ligand>
</feature>
<dbReference type="SUPFAM" id="SSF57802">
    <property type="entry name" value="Rubredoxin-like"/>
    <property type="match status" value="1"/>
</dbReference>